<reference evidence="3 4" key="1">
    <citation type="submission" date="2015-01" db="EMBL/GenBank/DDBJ databases">
        <authorList>
            <person name="MANFREDI Pablo"/>
        </authorList>
    </citation>
    <scope>NUCLEOTIDE SEQUENCE [LARGE SCALE GENOMIC DNA]</scope>
    <source>
        <strain evidence="2 3">Cc11</strain>
        <strain evidence="1 4">Cc12</strain>
    </source>
</reference>
<dbReference type="Proteomes" id="UP000044026">
    <property type="component" value="Unassembled WGS sequence"/>
</dbReference>
<accession>A0A0B7HMZ1</accession>
<protein>
    <submittedName>
        <fullName evidence="1">Uncharacterized protein</fullName>
    </submittedName>
</protein>
<evidence type="ECO:0000313" key="1">
    <source>
        <dbReference type="EMBL" id="CEN38868.1"/>
    </source>
</evidence>
<organism evidence="1 4">
    <name type="scientific">Capnocytophaga canimorsus</name>
    <dbReference type="NCBI Taxonomy" id="28188"/>
    <lineage>
        <taxon>Bacteria</taxon>
        <taxon>Pseudomonadati</taxon>
        <taxon>Bacteroidota</taxon>
        <taxon>Flavobacteriia</taxon>
        <taxon>Flavobacteriales</taxon>
        <taxon>Flavobacteriaceae</taxon>
        <taxon>Capnocytophaga</taxon>
    </lineage>
</organism>
<dbReference type="AlphaFoldDB" id="A0A0B7HMZ1"/>
<name>A0A0B7HMZ1_9FLAO</name>
<evidence type="ECO:0000313" key="3">
    <source>
        <dbReference type="Proteomes" id="UP000039370"/>
    </source>
</evidence>
<dbReference type="EMBL" id="CDOK01000184">
    <property type="protein sequence ID" value="CEN52988.1"/>
    <property type="molecule type" value="Genomic_DNA"/>
</dbReference>
<proteinExistence type="predicted"/>
<gene>
    <name evidence="2" type="ORF">CCAN11_40005</name>
    <name evidence="1" type="ORF">CCAN12_740063</name>
</gene>
<dbReference type="Proteomes" id="UP000039370">
    <property type="component" value="Unassembled WGS sequence"/>
</dbReference>
<dbReference type="GeneID" id="69580887"/>
<evidence type="ECO:0000313" key="4">
    <source>
        <dbReference type="Proteomes" id="UP000044026"/>
    </source>
</evidence>
<evidence type="ECO:0000313" key="2">
    <source>
        <dbReference type="EMBL" id="CEN52988.1"/>
    </source>
</evidence>
<dbReference type="RefSeq" id="WP_041988252.1">
    <property type="nucleotide sequence ID" value="NZ_CP022382.1"/>
</dbReference>
<dbReference type="EMBL" id="CDOE01000072">
    <property type="protein sequence ID" value="CEN38868.1"/>
    <property type="molecule type" value="Genomic_DNA"/>
</dbReference>
<sequence>MSKSKENNFDFFFAFKIDIFNFVSVFENSTKVNRKQVKLALAELEKEMEIFGTMQGIQNALSDGHGLID</sequence>